<keyword evidence="6 9" id="KW-1133">Transmembrane helix</keyword>
<evidence type="ECO:0000256" key="6">
    <source>
        <dbReference type="ARBA" id="ARBA00022989"/>
    </source>
</evidence>
<comment type="subcellular location">
    <subcellularLocation>
        <location evidence="1">Cell membrane</location>
        <topology evidence="1">Multi-pass membrane protein</topology>
    </subcellularLocation>
</comment>
<reference evidence="11 13" key="4">
    <citation type="submission" date="2021-10" db="EMBL/GenBank/DDBJ databases">
        <title>Whole-genome sequencing analysis of Laribacter hongkongensis: virulence gene profiles, carbohydrate-active enzyme prediction, and antimicrobial resistance characterization.</title>
        <authorList>
            <person name="Yuan P."/>
            <person name="Zhan Y."/>
            <person name="Chen D."/>
        </authorList>
    </citation>
    <scope>NUCLEOTIDE SEQUENCE [LARGE SCALE GENOMIC DNA]</scope>
    <source>
        <strain evidence="11 13">W67</strain>
    </source>
</reference>
<dbReference type="SUPFAM" id="SSF118215">
    <property type="entry name" value="Proton glutamate symport protein"/>
    <property type="match status" value="1"/>
</dbReference>
<feature type="transmembrane region" description="Helical" evidence="9">
    <location>
        <begin position="321"/>
        <end position="341"/>
    </location>
</feature>
<dbReference type="OrthoDB" id="9766690at2"/>
<dbReference type="Proteomes" id="UP000197424">
    <property type="component" value="Chromosome"/>
</dbReference>
<accession>A0A248LLV0</accession>
<comment type="function">
    <text evidence="8">Responsible for the transport of dicarboxylates such as succinate, fumarate, and malate from the periplasm across the membrane.</text>
</comment>
<evidence type="ECO:0000256" key="4">
    <source>
        <dbReference type="ARBA" id="ARBA00022692"/>
    </source>
</evidence>
<feature type="transmembrane region" description="Helical" evidence="9">
    <location>
        <begin position="144"/>
        <end position="161"/>
    </location>
</feature>
<evidence type="ECO:0000313" key="13">
    <source>
        <dbReference type="Proteomes" id="UP001200247"/>
    </source>
</evidence>
<feature type="transmembrane region" description="Helical" evidence="9">
    <location>
        <begin position="347"/>
        <end position="369"/>
    </location>
</feature>
<gene>
    <name evidence="11" type="ORF">LH440_09745</name>
    <name evidence="10" type="ORF">LHGZ1_2704</name>
</gene>
<dbReference type="GO" id="GO:0006835">
    <property type="term" value="P:dicarboxylic acid transport"/>
    <property type="evidence" value="ECO:0007669"/>
    <property type="project" value="TreeGrafter"/>
</dbReference>
<keyword evidence="2" id="KW-0813">Transport</keyword>
<feature type="transmembrane region" description="Helical" evidence="9">
    <location>
        <begin position="42"/>
        <end position="60"/>
    </location>
</feature>
<dbReference type="InterPro" id="IPR018107">
    <property type="entry name" value="Na-dicarboxylate_symporter_CS"/>
</dbReference>
<evidence type="ECO:0000256" key="9">
    <source>
        <dbReference type="SAM" id="Phobius"/>
    </source>
</evidence>
<evidence type="ECO:0000256" key="7">
    <source>
        <dbReference type="ARBA" id="ARBA00023136"/>
    </source>
</evidence>
<dbReference type="EMBL" id="CP022115">
    <property type="protein sequence ID" value="ASJ25535.1"/>
    <property type="molecule type" value="Genomic_DNA"/>
</dbReference>
<dbReference type="InterPro" id="IPR001991">
    <property type="entry name" value="Na-dicarboxylate_symporter"/>
</dbReference>
<reference evidence="10" key="3">
    <citation type="submission" date="2017-06" db="EMBL/GenBank/DDBJ databases">
        <authorList>
            <person name="Kim H.J."/>
            <person name="Triplett B.A."/>
        </authorList>
    </citation>
    <scope>NUCLEOTIDE SEQUENCE</scope>
    <source>
        <strain evidence="10">HLGZ1</strain>
    </source>
</reference>
<proteinExistence type="predicted"/>
<evidence type="ECO:0000256" key="2">
    <source>
        <dbReference type="ARBA" id="ARBA00022448"/>
    </source>
</evidence>
<dbReference type="RefSeq" id="WP_027824574.1">
    <property type="nucleotide sequence ID" value="NZ_CP022115.1"/>
</dbReference>
<feature type="transmembrane region" description="Helical" evidence="9">
    <location>
        <begin position="182"/>
        <end position="201"/>
    </location>
</feature>
<evidence type="ECO:0000256" key="8">
    <source>
        <dbReference type="ARBA" id="ARBA00053346"/>
    </source>
</evidence>
<dbReference type="FunFam" id="1.10.3860.10:FF:000001">
    <property type="entry name" value="C4-dicarboxylate transport protein"/>
    <property type="match status" value="1"/>
</dbReference>
<sequence>MTNGKTFSLQMWQKILIGLILGIVAGFAIGEHAKLLKPIGDIFITLIRMVVMPVIFVSLVCGVTAMKDLRKMGRVAGKTLLLYGVTMALAGTMSMLLAGAFGIGHGLNYVVSGVEQAATHPSMLETLMRIFPANPFKAFADGDVLPIIVFALFFGVAINLAGDAGEPVKRFFDSLNHVVFKLINMVLAFAPYGVFALMAYVTADNGFVVLEQLAALVGTIWLSCILVLTVGYSALLILAGLKPWPFLKKMLPVQLFAFSTTSSNATLPLNIKTAETQMGVHNSIASFVLPLGATVNMNGLATYLGAVAIFAANAYGIELTLVQKVMVVLTTTLAAIGAAGVPGTGLVVMSLVLSSVGLPLEVIAAIAAVDRIIDMANTPTNVSGDTLTAVLVAKSEGELDRSVYYSDLSAHDDDEIPEELEQQVKQA</sequence>
<keyword evidence="3" id="KW-1003">Cell membrane</keyword>
<dbReference type="AlphaFoldDB" id="A0A248LLV0"/>
<protein>
    <submittedName>
        <fullName evidence="11">Dicarboxylate/amino acid:cation symporter</fullName>
    </submittedName>
    <submittedName>
        <fullName evidence="10">Proton/glutamate symporter</fullName>
    </submittedName>
</protein>
<dbReference type="Gene3D" id="1.10.3860.10">
    <property type="entry name" value="Sodium:dicarboxylate symporter"/>
    <property type="match status" value="1"/>
</dbReference>
<evidence type="ECO:0000313" key="11">
    <source>
        <dbReference type="EMBL" id="MCG9026179.1"/>
    </source>
</evidence>
<dbReference type="PRINTS" id="PR00173">
    <property type="entry name" value="EDTRNSPORT"/>
</dbReference>
<reference evidence="12" key="2">
    <citation type="submission" date="2017-06" db="EMBL/GenBank/DDBJ databases">
        <title>Whole genome sequence of Laribacter hongkongensis LHGZ1.</title>
        <authorList>
            <person name="Chen D."/>
            <person name="Wu H."/>
            <person name="Chen J."/>
        </authorList>
    </citation>
    <scope>NUCLEOTIDE SEQUENCE [LARGE SCALE GENOMIC DNA]</scope>
    <source>
        <strain evidence="12">LHGZ1</strain>
    </source>
</reference>
<evidence type="ECO:0000256" key="5">
    <source>
        <dbReference type="ARBA" id="ARBA00022847"/>
    </source>
</evidence>
<evidence type="ECO:0000256" key="3">
    <source>
        <dbReference type="ARBA" id="ARBA00022475"/>
    </source>
</evidence>
<keyword evidence="4 9" id="KW-0812">Transmembrane</keyword>
<dbReference type="EMBL" id="JAJAXM010000016">
    <property type="protein sequence ID" value="MCG9026179.1"/>
    <property type="molecule type" value="Genomic_DNA"/>
</dbReference>
<feature type="transmembrane region" description="Helical" evidence="9">
    <location>
        <begin position="213"/>
        <end position="239"/>
    </location>
</feature>
<dbReference type="InterPro" id="IPR036458">
    <property type="entry name" value="Na:dicarbo_symporter_sf"/>
</dbReference>
<dbReference type="PANTHER" id="PTHR42865:SF7">
    <property type="entry name" value="PROTON_GLUTAMATE-ASPARTATE SYMPORTER"/>
    <property type="match status" value="1"/>
</dbReference>
<dbReference type="GO" id="GO:0005886">
    <property type="term" value="C:plasma membrane"/>
    <property type="evidence" value="ECO:0007669"/>
    <property type="project" value="UniProtKB-SubCell"/>
</dbReference>
<dbReference type="GeneID" id="75110641"/>
<feature type="transmembrane region" description="Helical" evidence="9">
    <location>
        <begin position="80"/>
        <end position="103"/>
    </location>
</feature>
<dbReference type="PROSITE" id="PS00713">
    <property type="entry name" value="NA_DICARBOXYL_SYMP_1"/>
    <property type="match status" value="1"/>
</dbReference>
<name>A0A248LLV0_9NEIS</name>
<reference evidence="10" key="1">
    <citation type="journal article" date="2017" name="J. Antimicrob. Chemother.">
        <title>Emergence and genomic analysis of MDR Laribacter hongkongensis strain HLGZ1 from Guangzhou, China.</title>
        <authorList>
            <person name="Wu H.K."/>
            <person name="Chen J.H."/>
            <person name="Yang L."/>
            <person name="Li A.R."/>
            <person name="Su D.H."/>
            <person name="Lin Y.P."/>
            <person name="Chen D.Q."/>
        </authorList>
    </citation>
    <scope>NUCLEOTIDE SEQUENCE</scope>
    <source>
        <strain evidence="10">HLGZ1</strain>
    </source>
</reference>
<evidence type="ECO:0000256" key="1">
    <source>
        <dbReference type="ARBA" id="ARBA00004651"/>
    </source>
</evidence>
<dbReference type="GO" id="GO:0015293">
    <property type="term" value="F:symporter activity"/>
    <property type="evidence" value="ECO:0007669"/>
    <property type="project" value="UniProtKB-KW"/>
</dbReference>
<organism evidence="10 12">
    <name type="scientific">Laribacter hongkongensis</name>
    <dbReference type="NCBI Taxonomy" id="168471"/>
    <lineage>
        <taxon>Bacteria</taxon>
        <taxon>Pseudomonadati</taxon>
        <taxon>Pseudomonadota</taxon>
        <taxon>Betaproteobacteria</taxon>
        <taxon>Neisseriales</taxon>
        <taxon>Aquaspirillaceae</taxon>
        <taxon>Laribacter</taxon>
    </lineage>
</organism>
<keyword evidence="5" id="KW-0769">Symport</keyword>
<dbReference type="PANTHER" id="PTHR42865">
    <property type="entry name" value="PROTON/GLUTAMATE-ASPARTATE SYMPORTER"/>
    <property type="match status" value="1"/>
</dbReference>
<keyword evidence="7 9" id="KW-0472">Membrane</keyword>
<dbReference type="Pfam" id="PF00375">
    <property type="entry name" value="SDF"/>
    <property type="match status" value="1"/>
</dbReference>
<feature type="transmembrane region" description="Helical" evidence="9">
    <location>
        <begin position="12"/>
        <end position="30"/>
    </location>
</feature>
<evidence type="ECO:0000313" key="10">
    <source>
        <dbReference type="EMBL" id="ASJ25535.1"/>
    </source>
</evidence>
<evidence type="ECO:0000313" key="12">
    <source>
        <dbReference type="Proteomes" id="UP000197424"/>
    </source>
</evidence>
<feature type="transmembrane region" description="Helical" evidence="9">
    <location>
        <begin position="291"/>
        <end position="314"/>
    </location>
</feature>
<dbReference type="Proteomes" id="UP001200247">
    <property type="component" value="Unassembled WGS sequence"/>
</dbReference>